<keyword evidence="33" id="KW-1185">Reference proteome</keyword>
<dbReference type="GO" id="GO:0046872">
    <property type="term" value="F:metal ion binding"/>
    <property type="evidence" value="ECO:0007669"/>
    <property type="project" value="UniProtKB-KW"/>
</dbReference>
<feature type="transmembrane region" description="Helical" evidence="29">
    <location>
        <begin position="121"/>
        <end position="144"/>
    </location>
</feature>
<evidence type="ECO:0000256" key="15">
    <source>
        <dbReference type="ARBA" id="ARBA00022842"/>
    </source>
</evidence>
<dbReference type="SUPFAM" id="SSF57302">
    <property type="entry name" value="Snake toxin-like"/>
    <property type="match status" value="1"/>
</dbReference>
<dbReference type="Pfam" id="PF08515">
    <property type="entry name" value="TGF_beta_GS"/>
    <property type="match status" value="1"/>
</dbReference>
<dbReference type="InterPro" id="IPR011009">
    <property type="entry name" value="Kinase-like_dom_sf"/>
</dbReference>
<reference evidence="32" key="1">
    <citation type="submission" date="2020-10" db="EMBL/GenBank/DDBJ databases">
        <title>Catharus ustulatus (Swainson's thrush) genome, bCatUst1, primary haplotype v2.</title>
        <authorList>
            <person name="Delmore K."/>
            <person name="Vafadar M."/>
            <person name="Formenti G."/>
            <person name="Chow W."/>
            <person name="Pelan S."/>
            <person name="Howe K."/>
            <person name="Rhie A."/>
            <person name="Mountcastle J."/>
            <person name="Haase B."/>
            <person name="Fedrigo O."/>
            <person name="Jarvis E.D."/>
        </authorList>
    </citation>
    <scope>NUCLEOTIDE SEQUENCE [LARGE SCALE GENOMIC DNA]</scope>
</reference>
<dbReference type="GO" id="GO:0006915">
    <property type="term" value="P:apoptotic process"/>
    <property type="evidence" value="ECO:0007669"/>
    <property type="project" value="UniProtKB-KW"/>
</dbReference>
<dbReference type="InterPro" id="IPR003605">
    <property type="entry name" value="GS_dom"/>
</dbReference>
<evidence type="ECO:0000256" key="18">
    <source>
        <dbReference type="ARBA" id="ARBA00023170"/>
    </source>
</evidence>
<dbReference type="GO" id="GO:0071363">
    <property type="term" value="P:cellular response to growth factor stimulus"/>
    <property type="evidence" value="ECO:0007669"/>
    <property type="project" value="TreeGrafter"/>
</dbReference>
<evidence type="ECO:0000256" key="17">
    <source>
        <dbReference type="ARBA" id="ARBA00023136"/>
    </source>
</evidence>
<dbReference type="Pfam" id="PF07714">
    <property type="entry name" value="PK_Tyr_Ser-Thr"/>
    <property type="match status" value="1"/>
</dbReference>
<comment type="similarity">
    <text evidence="4">Belongs to the protein kinase superfamily. TKL Ser/Thr protein kinase family. TGFB receptor subfamily.</text>
</comment>
<dbReference type="Gene3D" id="3.30.200.20">
    <property type="entry name" value="Phosphorylase Kinase, domain 1"/>
    <property type="match status" value="1"/>
</dbReference>
<dbReference type="InterPro" id="IPR000333">
    <property type="entry name" value="TGFB_receptor"/>
</dbReference>
<comment type="subcellular location">
    <subcellularLocation>
        <location evidence="3">Membrane</location>
        <topology evidence="3">Single-pass type I membrane protein</topology>
    </subcellularLocation>
</comment>
<dbReference type="GO" id="GO:0004675">
    <property type="term" value="F:transmembrane receptor protein serine/threonine kinase activity"/>
    <property type="evidence" value="ECO:0007669"/>
    <property type="project" value="UniProtKB-EC"/>
</dbReference>
<evidence type="ECO:0000256" key="5">
    <source>
        <dbReference type="ARBA" id="ARBA00012401"/>
    </source>
</evidence>
<evidence type="ECO:0000256" key="16">
    <source>
        <dbReference type="ARBA" id="ARBA00022989"/>
    </source>
</evidence>
<evidence type="ECO:0000256" key="12">
    <source>
        <dbReference type="ARBA" id="ARBA00022741"/>
    </source>
</evidence>
<keyword evidence="16 29" id="KW-1133">Transmembrane helix</keyword>
<dbReference type="GO" id="GO:0030154">
    <property type="term" value="P:cell differentiation"/>
    <property type="evidence" value="ECO:0007669"/>
    <property type="project" value="UniProtKB-ARBA"/>
</dbReference>
<evidence type="ECO:0000313" key="32">
    <source>
        <dbReference type="Ensembl" id="ENSCUSP00005002687.1"/>
    </source>
</evidence>
<dbReference type="PROSITE" id="PS00108">
    <property type="entry name" value="PROTEIN_KINASE_ST"/>
    <property type="match status" value="1"/>
</dbReference>
<dbReference type="EC" id="2.7.11.30" evidence="5"/>
<evidence type="ECO:0000256" key="11">
    <source>
        <dbReference type="ARBA" id="ARBA00022729"/>
    </source>
</evidence>
<comment type="catalytic activity">
    <reaction evidence="20">
        <text>L-seryl-[receptor-protein] + ATP = O-phospho-L-seryl-[receptor-protein] + ADP + H(+)</text>
        <dbReference type="Rhea" id="RHEA:18673"/>
        <dbReference type="Rhea" id="RHEA-COMP:11022"/>
        <dbReference type="Rhea" id="RHEA-COMP:11023"/>
        <dbReference type="ChEBI" id="CHEBI:15378"/>
        <dbReference type="ChEBI" id="CHEBI:29999"/>
        <dbReference type="ChEBI" id="CHEBI:30616"/>
        <dbReference type="ChEBI" id="CHEBI:83421"/>
        <dbReference type="ChEBI" id="CHEBI:456216"/>
        <dbReference type="EC" id="2.7.11.30"/>
    </reaction>
</comment>
<evidence type="ECO:0000256" key="4">
    <source>
        <dbReference type="ARBA" id="ARBA00009605"/>
    </source>
</evidence>
<dbReference type="GO" id="GO:0009888">
    <property type="term" value="P:tissue development"/>
    <property type="evidence" value="ECO:0007669"/>
    <property type="project" value="UniProtKB-ARBA"/>
</dbReference>
<keyword evidence="13" id="KW-0418">Kinase</keyword>
<dbReference type="PANTHER" id="PTHR23255:SF58">
    <property type="entry name" value="ACTIVIN RECEPTOR TYPE-1C"/>
    <property type="match status" value="1"/>
</dbReference>
<reference evidence="32" key="3">
    <citation type="submission" date="2025-09" db="UniProtKB">
        <authorList>
            <consortium name="Ensembl"/>
        </authorList>
    </citation>
    <scope>IDENTIFICATION</scope>
</reference>
<comment type="cofactor">
    <cofactor evidence="1">
        <name>Mn(2+)</name>
        <dbReference type="ChEBI" id="CHEBI:29035"/>
    </cofactor>
</comment>
<comment type="cofactor">
    <cofactor evidence="2">
        <name>Mg(2+)</name>
        <dbReference type="ChEBI" id="CHEBI:18420"/>
    </cofactor>
</comment>
<dbReference type="GO" id="GO:0005886">
    <property type="term" value="C:plasma membrane"/>
    <property type="evidence" value="ECO:0007669"/>
    <property type="project" value="TreeGrafter"/>
</dbReference>
<proteinExistence type="inferred from homology"/>
<evidence type="ECO:0000256" key="27">
    <source>
        <dbReference type="PROSITE-ProRule" id="PRU10141"/>
    </source>
</evidence>
<dbReference type="SMART" id="SM00467">
    <property type="entry name" value="GS"/>
    <property type="match status" value="1"/>
</dbReference>
<evidence type="ECO:0000256" key="14">
    <source>
        <dbReference type="ARBA" id="ARBA00022840"/>
    </source>
</evidence>
<comment type="function">
    <text evidence="26">Serine/threonine protein kinase which forms a receptor complex on ligand binding. The receptor complex consists of 2 type II and 2 type I transmembrane serine/threonine kinases. Type II receptors phosphorylate and activate type I receptors which autophosphorylate, then bind and activate SMAD transcriptional regulators, SMAD2 and SMAD3. Receptor for activin AB, activin B, activin E and NODAL. Upon NODAL binding, activation results in increased apoptosis and reduced proliferation through suppression of AKT signaling and the activation of Smad2-dependent signaling pathway in pancreatic beta-cells, trophoblasts, epithelial or neuronal cells. Acts as a positive regulator for macrophage activation partially through down-regulation of PPARG expression.</text>
</comment>
<keyword evidence="8 29" id="KW-0812">Transmembrane</keyword>
<feature type="binding site" evidence="27">
    <location>
        <position position="228"/>
    </location>
    <ligand>
        <name>ATP</name>
        <dbReference type="ChEBI" id="CHEBI:30616"/>
    </ligand>
</feature>
<dbReference type="Gene3D" id="1.10.510.10">
    <property type="entry name" value="Transferase(Phosphotransferase) domain 1"/>
    <property type="match status" value="1"/>
</dbReference>
<dbReference type="InterPro" id="IPR045860">
    <property type="entry name" value="Snake_toxin-like_sf"/>
</dbReference>
<protein>
    <recommendedName>
        <fullName evidence="23">Activin receptor type-1C</fullName>
        <ecNumber evidence="5">2.7.11.30</ecNumber>
    </recommendedName>
    <alternativeName>
        <fullName evidence="25">Activin receptor type IC</fullName>
    </alternativeName>
    <alternativeName>
        <fullName evidence="24">Activin receptor-like kinase 7</fullName>
    </alternativeName>
</protein>
<evidence type="ECO:0000256" key="7">
    <source>
        <dbReference type="ARBA" id="ARBA00022679"/>
    </source>
</evidence>
<dbReference type="GO" id="GO:0005524">
    <property type="term" value="F:ATP binding"/>
    <property type="evidence" value="ECO:0007669"/>
    <property type="project" value="UniProtKB-UniRule"/>
</dbReference>
<comment type="subunit">
    <text evidence="22">Binds the type 2 receptor protein ACVR2A.</text>
</comment>
<evidence type="ECO:0000256" key="25">
    <source>
        <dbReference type="ARBA" id="ARBA00083379"/>
    </source>
</evidence>
<dbReference type="Ensembl" id="ENSCUST00005002831.1">
    <property type="protein sequence ID" value="ENSCUSP00005002687.1"/>
    <property type="gene ID" value="ENSCUSG00005001670.1"/>
</dbReference>
<dbReference type="Pfam" id="PF01064">
    <property type="entry name" value="Activin_recp"/>
    <property type="match status" value="1"/>
</dbReference>
<keyword evidence="9" id="KW-0053">Apoptosis</keyword>
<evidence type="ECO:0000256" key="19">
    <source>
        <dbReference type="ARBA" id="ARBA00023211"/>
    </source>
</evidence>
<dbReference type="FunFam" id="2.10.60.10:FF:000007">
    <property type="entry name" value="Receptor protein serine/threonine kinase"/>
    <property type="match status" value="1"/>
</dbReference>
<evidence type="ECO:0000256" key="28">
    <source>
        <dbReference type="RuleBase" id="RU000304"/>
    </source>
</evidence>
<dbReference type="PROSITE" id="PS00107">
    <property type="entry name" value="PROTEIN_KINASE_ATP"/>
    <property type="match status" value="1"/>
</dbReference>
<dbReference type="AlphaFoldDB" id="A0A8C3TUN2"/>
<dbReference type="PANTHER" id="PTHR23255">
    <property type="entry name" value="TRANSFORMING GROWTH FACTOR-BETA RECEPTOR TYPE I AND II"/>
    <property type="match status" value="1"/>
</dbReference>
<sequence length="499" mass="55194">MLCPHAGTVPGAVPCRAGPCPHAVLVPRAVPCLQCVCQLCEHTNFTCQTEGACWASVMLTNGREEVVKSCVSLPELQAQVFCHSSKNVTKTECCYTDFCNNITLRLPLGECQPGRAGRRSAVLAVTVAVPVCAVLLALLVACTARGWRRRGTKPPNVEEPLCEGSLVGSGKTLKDLIYDMTTSGSGSGLPLLVQRTIARTIVLQEIVGKGRFGEVWRGKWCGEDVAVKIFSSRDERSWFREAEIYQTVMLRHENILGFIAADNKDNGTWTQLWLVSEYHEQGSLFDYLNRGTVTVEGMVRLALSVASGLAHLHMEIVGTQGKPAIAHRDLKSKNILVKRNETCAIADLGLAVKHDSVLNTIDIPQNPRVGTRRYMAPEILDDAMNVNIFESFKRADIYSLGLVYWEIARRCSVGGVTEEYQLPYYDLVPSDPSIEDMRRVVCEQKLRPSIPNQWQSCEALRVLGRVMRECWRSSGAARLTALRVKKTISQLCVPEDCKA</sequence>
<keyword evidence="12 27" id="KW-0547">Nucleotide-binding</keyword>
<evidence type="ECO:0000256" key="6">
    <source>
        <dbReference type="ARBA" id="ARBA00022527"/>
    </source>
</evidence>
<dbReference type="InterPro" id="IPR001245">
    <property type="entry name" value="Ser-Thr/Tyr_kinase_cat_dom"/>
</dbReference>
<dbReference type="GO" id="GO:0043235">
    <property type="term" value="C:receptor complex"/>
    <property type="evidence" value="ECO:0007669"/>
    <property type="project" value="TreeGrafter"/>
</dbReference>
<dbReference type="InterPro" id="IPR017441">
    <property type="entry name" value="Protein_kinase_ATP_BS"/>
</dbReference>
<dbReference type="FunFam" id="1.10.510.10:FF:000045">
    <property type="entry name" value="Receptor protein serine/threonine kinase"/>
    <property type="match status" value="1"/>
</dbReference>
<evidence type="ECO:0000256" key="10">
    <source>
        <dbReference type="ARBA" id="ARBA00022723"/>
    </source>
</evidence>
<evidence type="ECO:0000256" key="21">
    <source>
        <dbReference type="ARBA" id="ARBA00048773"/>
    </source>
</evidence>
<comment type="catalytic activity">
    <reaction evidence="21">
        <text>L-threonyl-[receptor-protein] + ATP = O-phospho-L-threonyl-[receptor-protein] + ADP + H(+)</text>
        <dbReference type="Rhea" id="RHEA:44880"/>
        <dbReference type="Rhea" id="RHEA-COMP:11024"/>
        <dbReference type="Rhea" id="RHEA-COMP:11025"/>
        <dbReference type="ChEBI" id="CHEBI:15378"/>
        <dbReference type="ChEBI" id="CHEBI:30013"/>
        <dbReference type="ChEBI" id="CHEBI:30616"/>
        <dbReference type="ChEBI" id="CHEBI:61977"/>
        <dbReference type="ChEBI" id="CHEBI:456216"/>
        <dbReference type="EC" id="2.7.11.30"/>
    </reaction>
</comment>
<keyword evidence="10" id="KW-0479">Metal-binding</keyword>
<feature type="domain" description="GS" evidence="31">
    <location>
        <begin position="171"/>
        <end position="200"/>
    </location>
</feature>
<keyword evidence="17 29" id="KW-0472">Membrane</keyword>
<evidence type="ECO:0000256" key="20">
    <source>
        <dbReference type="ARBA" id="ARBA00047681"/>
    </source>
</evidence>
<evidence type="ECO:0000256" key="29">
    <source>
        <dbReference type="SAM" id="Phobius"/>
    </source>
</evidence>
<dbReference type="FunFam" id="3.30.200.20:FF:000023">
    <property type="entry name" value="Receptor protein serine/threonine kinase"/>
    <property type="match status" value="1"/>
</dbReference>
<dbReference type="Proteomes" id="UP000694563">
    <property type="component" value="Chromosome 7"/>
</dbReference>
<dbReference type="InterPro" id="IPR000719">
    <property type="entry name" value="Prot_kinase_dom"/>
</dbReference>
<organism evidence="32 33">
    <name type="scientific">Catharus ustulatus</name>
    <name type="common">Russet-backed thrush</name>
    <name type="synonym">Hylocichla ustulatus</name>
    <dbReference type="NCBI Taxonomy" id="91951"/>
    <lineage>
        <taxon>Eukaryota</taxon>
        <taxon>Metazoa</taxon>
        <taxon>Chordata</taxon>
        <taxon>Craniata</taxon>
        <taxon>Vertebrata</taxon>
        <taxon>Euteleostomi</taxon>
        <taxon>Archelosauria</taxon>
        <taxon>Archosauria</taxon>
        <taxon>Dinosauria</taxon>
        <taxon>Saurischia</taxon>
        <taxon>Theropoda</taxon>
        <taxon>Coelurosauria</taxon>
        <taxon>Aves</taxon>
        <taxon>Neognathae</taxon>
        <taxon>Neoaves</taxon>
        <taxon>Telluraves</taxon>
        <taxon>Australaves</taxon>
        <taxon>Passeriformes</taxon>
        <taxon>Turdidae</taxon>
        <taxon>Catharus</taxon>
    </lineage>
</organism>
<keyword evidence="15" id="KW-0460">Magnesium</keyword>
<dbReference type="InterPro" id="IPR008271">
    <property type="entry name" value="Ser/Thr_kinase_AS"/>
</dbReference>
<evidence type="ECO:0000256" key="2">
    <source>
        <dbReference type="ARBA" id="ARBA00001946"/>
    </source>
</evidence>
<reference evidence="32" key="2">
    <citation type="submission" date="2025-08" db="UniProtKB">
        <authorList>
            <consortium name="Ensembl"/>
        </authorList>
    </citation>
    <scope>IDENTIFICATION</scope>
</reference>
<evidence type="ECO:0000256" key="13">
    <source>
        <dbReference type="ARBA" id="ARBA00022777"/>
    </source>
</evidence>
<evidence type="ECO:0000313" key="33">
    <source>
        <dbReference type="Proteomes" id="UP000694563"/>
    </source>
</evidence>
<dbReference type="GO" id="GO:0009653">
    <property type="term" value="P:anatomical structure morphogenesis"/>
    <property type="evidence" value="ECO:0007669"/>
    <property type="project" value="UniProtKB-ARBA"/>
</dbReference>
<keyword evidence="7" id="KW-0808">Transferase</keyword>
<keyword evidence="14 27" id="KW-0067">ATP-binding</keyword>
<keyword evidence="18" id="KW-0675">Receptor</keyword>
<keyword evidence="6 28" id="KW-0723">Serine/threonine-protein kinase</keyword>
<dbReference type="PROSITE" id="PS51256">
    <property type="entry name" value="GS"/>
    <property type="match status" value="1"/>
</dbReference>
<accession>A0A8C3TUN2</accession>
<name>A0A8C3TUN2_CATUS</name>
<dbReference type="SMART" id="SM00220">
    <property type="entry name" value="S_TKc"/>
    <property type="match status" value="1"/>
</dbReference>
<keyword evidence="11" id="KW-0732">Signal</keyword>
<evidence type="ECO:0000256" key="22">
    <source>
        <dbReference type="ARBA" id="ARBA00064912"/>
    </source>
</evidence>
<evidence type="ECO:0000256" key="8">
    <source>
        <dbReference type="ARBA" id="ARBA00022692"/>
    </source>
</evidence>
<evidence type="ECO:0000256" key="26">
    <source>
        <dbReference type="ARBA" id="ARBA00093311"/>
    </source>
</evidence>
<dbReference type="CDD" id="cd23540">
    <property type="entry name" value="TFP_LU_ECD_ALK7"/>
    <property type="match status" value="1"/>
</dbReference>
<dbReference type="CDD" id="cd14143">
    <property type="entry name" value="STKc_TGFbR1_ACVR1b_ACVR1c"/>
    <property type="match status" value="1"/>
</dbReference>
<evidence type="ECO:0000256" key="1">
    <source>
        <dbReference type="ARBA" id="ARBA00001936"/>
    </source>
</evidence>
<dbReference type="Gene3D" id="2.10.60.10">
    <property type="entry name" value="CD59"/>
    <property type="match status" value="1"/>
</dbReference>
<dbReference type="InterPro" id="IPR000472">
    <property type="entry name" value="Activin_recp"/>
</dbReference>
<evidence type="ECO:0000256" key="3">
    <source>
        <dbReference type="ARBA" id="ARBA00004479"/>
    </source>
</evidence>
<dbReference type="PROSITE" id="PS50011">
    <property type="entry name" value="PROTEIN_KINASE_DOM"/>
    <property type="match status" value="1"/>
</dbReference>
<evidence type="ECO:0000256" key="23">
    <source>
        <dbReference type="ARBA" id="ARBA00071863"/>
    </source>
</evidence>
<evidence type="ECO:0000259" key="31">
    <source>
        <dbReference type="PROSITE" id="PS51256"/>
    </source>
</evidence>
<evidence type="ECO:0000256" key="24">
    <source>
        <dbReference type="ARBA" id="ARBA00078646"/>
    </source>
</evidence>
<dbReference type="SUPFAM" id="SSF56112">
    <property type="entry name" value="Protein kinase-like (PK-like)"/>
    <property type="match status" value="1"/>
</dbReference>
<evidence type="ECO:0000259" key="30">
    <source>
        <dbReference type="PROSITE" id="PS50011"/>
    </source>
</evidence>
<gene>
    <name evidence="32" type="primary">ACVR1C</name>
</gene>
<keyword evidence="19" id="KW-0464">Manganese</keyword>
<feature type="domain" description="Protein kinase" evidence="30">
    <location>
        <begin position="201"/>
        <end position="491"/>
    </location>
</feature>
<evidence type="ECO:0000256" key="9">
    <source>
        <dbReference type="ARBA" id="ARBA00022703"/>
    </source>
</evidence>